<evidence type="ECO:0000313" key="1">
    <source>
        <dbReference type="EMBL" id="BCO26950.1"/>
    </source>
</evidence>
<evidence type="ECO:0000313" key="2">
    <source>
        <dbReference type="Proteomes" id="UP000824366"/>
    </source>
</evidence>
<keyword evidence="2" id="KW-1185">Reference proteome</keyword>
<protein>
    <recommendedName>
        <fullName evidence="3">Replication-associated protein G2P N-terminal domain-containing protein</fullName>
    </recommendedName>
</protein>
<gene>
    <name evidence="1" type="ORF">MIZ03_1837</name>
</gene>
<reference evidence="1 2" key="1">
    <citation type="journal article" date="2021" name="Microbiol. Spectr.">
        <title>A Single Bacterium Capable of Oxidation and Reduction of Iron at Circumneutral pH.</title>
        <authorList>
            <person name="Kato S."/>
            <person name="Ohkuma M."/>
        </authorList>
    </citation>
    <scope>NUCLEOTIDE SEQUENCE [LARGE SCALE GENOMIC DNA]</scope>
    <source>
        <strain evidence="1 2">MIZ03</strain>
    </source>
</reference>
<organism evidence="1 2">
    <name type="scientific">Rhodoferax lithotrophicus</name>
    <dbReference type="NCBI Taxonomy" id="2798804"/>
    <lineage>
        <taxon>Bacteria</taxon>
        <taxon>Pseudomonadati</taxon>
        <taxon>Pseudomonadota</taxon>
        <taxon>Betaproteobacteria</taxon>
        <taxon>Burkholderiales</taxon>
        <taxon>Comamonadaceae</taxon>
        <taxon>Rhodoferax</taxon>
    </lineage>
</organism>
<evidence type="ECO:0008006" key="3">
    <source>
        <dbReference type="Google" id="ProtNLM"/>
    </source>
</evidence>
<name>A0ABM7ML34_9BURK</name>
<proteinExistence type="predicted"/>
<accession>A0ABM7ML34</accession>
<dbReference type="Proteomes" id="UP000824366">
    <property type="component" value="Chromosome"/>
</dbReference>
<dbReference type="RefSeq" id="WP_223911225.1">
    <property type="nucleotide sequence ID" value="NZ_AP024238.1"/>
</dbReference>
<sequence>MDNITLIFTGIEFEPDKVFKFLRLNKVRQSLKADQTILFSRPVGKHKSGWMFSINMKKGTIKCSGGPTTTFFGFNAWVSLNESVQMKAIVDILHQKLAAIKGITFPEQPDPTVHRVEVTHLYPFRDLAEINDAELAIYQSLVIRYPGRVQIAGATFEMPGVVRVGHTKSTSTLRLYPEVTKFAKKPKHVDQAKWDALATKLENYMRVETMYTATQLKKDELHLASGWAKPAAIMGLVDKRMHEAGLRGVLPQDLDALKELVTPTPSTAPLRVIDNWMKGKPIKSNGTWTKAQEKAKKCGFDLTRPFKQQALLAHRFVDRFDADKVYKLPSELRSDKGLFNRWWEGGKA</sequence>
<dbReference type="EMBL" id="AP024238">
    <property type="protein sequence ID" value="BCO26950.1"/>
    <property type="molecule type" value="Genomic_DNA"/>
</dbReference>